<evidence type="ECO:0000313" key="1">
    <source>
        <dbReference type="EMBL" id="TWF92306.1"/>
    </source>
</evidence>
<gene>
    <name evidence="1" type="ORF">FHX80_12626</name>
</gene>
<reference evidence="1 2" key="1">
    <citation type="submission" date="2019-06" db="EMBL/GenBank/DDBJ databases">
        <title>Sequencing the genomes of 1000 actinobacteria strains.</title>
        <authorList>
            <person name="Klenk H.-P."/>
        </authorList>
    </citation>
    <scope>NUCLEOTIDE SEQUENCE [LARGE SCALE GENOMIC DNA]</scope>
    <source>
        <strain evidence="1 2">DSM 42059</strain>
    </source>
</reference>
<protein>
    <submittedName>
        <fullName evidence="1">Uncharacterized protein</fullName>
    </submittedName>
</protein>
<proteinExistence type="predicted"/>
<dbReference type="Proteomes" id="UP000318186">
    <property type="component" value="Unassembled WGS sequence"/>
</dbReference>
<organism evidence="1 2">
    <name type="scientific">Streptomyces brevispora</name>
    <dbReference type="NCBI Taxonomy" id="887462"/>
    <lineage>
        <taxon>Bacteria</taxon>
        <taxon>Bacillati</taxon>
        <taxon>Actinomycetota</taxon>
        <taxon>Actinomycetes</taxon>
        <taxon>Kitasatosporales</taxon>
        <taxon>Streptomycetaceae</taxon>
        <taxon>Streptomyces</taxon>
    </lineage>
</organism>
<dbReference type="AlphaFoldDB" id="A0A561TYV8"/>
<comment type="caution">
    <text evidence="1">The sequence shown here is derived from an EMBL/GenBank/DDBJ whole genome shotgun (WGS) entry which is preliminary data.</text>
</comment>
<dbReference type="EMBL" id="VIWW01000002">
    <property type="protein sequence ID" value="TWF92306.1"/>
    <property type="molecule type" value="Genomic_DNA"/>
</dbReference>
<accession>A0A561TYV8</accession>
<evidence type="ECO:0000313" key="2">
    <source>
        <dbReference type="Proteomes" id="UP000318186"/>
    </source>
</evidence>
<name>A0A561TYV8_9ACTN</name>
<sequence length="32" mass="3326">MANLAVATAGNKPDDVTVTSWLVIVAELPEEA</sequence>